<dbReference type="PROSITE" id="PS51257">
    <property type="entry name" value="PROKAR_LIPOPROTEIN"/>
    <property type="match status" value="1"/>
</dbReference>
<dbReference type="RefSeq" id="WP_111162006.1">
    <property type="nucleotide sequence ID" value="NZ_PCDP01000039.1"/>
</dbReference>
<evidence type="ECO:0000313" key="7">
    <source>
        <dbReference type="EMBL" id="PZM11518.1"/>
    </source>
</evidence>
<feature type="transmembrane region" description="Helical" evidence="5">
    <location>
        <begin position="354"/>
        <end position="377"/>
    </location>
</feature>
<keyword evidence="2 5" id="KW-0812">Transmembrane</keyword>
<dbReference type="GO" id="GO:0016874">
    <property type="term" value="F:ligase activity"/>
    <property type="evidence" value="ECO:0007669"/>
    <property type="project" value="UniProtKB-KW"/>
</dbReference>
<dbReference type="Pfam" id="PF04932">
    <property type="entry name" value="Wzy_C"/>
    <property type="match status" value="1"/>
</dbReference>
<keyword evidence="3 5" id="KW-1133">Transmembrane helix</keyword>
<gene>
    <name evidence="7" type="ORF">CPY51_20015</name>
</gene>
<feature type="transmembrane region" description="Helical" evidence="5">
    <location>
        <begin position="217"/>
        <end position="235"/>
    </location>
</feature>
<protein>
    <submittedName>
        <fullName evidence="7">O-antigen ligase</fullName>
    </submittedName>
</protein>
<accession>A0A2W4CKM9</accession>
<feature type="transmembrane region" description="Helical" evidence="5">
    <location>
        <begin position="193"/>
        <end position="211"/>
    </location>
</feature>
<evidence type="ECO:0000256" key="5">
    <source>
        <dbReference type="SAM" id="Phobius"/>
    </source>
</evidence>
<dbReference type="GO" id="GO:0016020">
    <property type="term" value="C:membrane"/>
    <property type="evidence" value="ECO:0007669"/>
    <property type="project" value="UniProtKB-SubCell"/>
</dbReference>
<comment type="subcellular location">
    <subcellularLocation>
        <location evidence="1">Membrane</location>
        <topology evidence="1">Multi-pass membrane protein</topology>
    </subcellularLocation>
</comment>
<comment type="caution">
    <text evidence="7">The sequence shown here is derived from an EMBL/GenBank/DDBJ whole genome shotgun (WGS) entry which is preliminary data.</text>
</comment>
<evidence type="ECO:0000259" key="6">
    <source>
        <dbReference type="Pfam" id="PF04932"/>
    </source>
</evidence>
<dbReference type="OrthoDB" id="8307539at2"/>
<keyword evidence="8" id="KW-1185">Reference proteome</keyword>
<feature type="transmembrane region" description="Helical" evidence="5">
    <location>
        <begin position="160"/>
        <end position="181"/>
    </location>
</feature>
<dbReference type="EMBL" id="PCDP01000039">
    <property type="protein sequence ID" value="PZM11518.1"/>
    <property type="molecule type" value="Genomic_DNA"/>
</dbReference>
<dbReference type="InterPro" id="IPR051533">
    <property type="entry name" value="WaaL-like"/>
</dbReference>
<evidence type="ECO:0000313" key="8">
    <source>
        <dbReference type="Proteomes" id="UP000248925"/>
    </source>
</evidence>
<dbReference type="PANTHER" id="PTHR37422">
    <property type="entry name" value="TEICHURONIC ACID BIOSYNTHESIS PROTEIN TUAE"/>
    <property type="match status" value="1"/>
</dbReference>
<feature type="transmembrane region" description="Helical" evidence="5">
    <location>
        <begin position="124"/>
        <end position="148"/>
    </location>
</feature>
<dbReference type="Proteomes" id="UP000248925">
    <property type="component" value="Unassembled WGS sequence"/>
</dbReference>
<feature type="transmembrane region" description="Helical" evidence="5">
    <location>
        <begin position="68"/>
        <end position="87"/>
    </location>
</feature>
<sequence>MPPKTTPVVSMRTMGLPLTLLGCVLWLLVASPVFVESDTYRYASAILAIIALVHYLKMEDRPRTNLLGWLCMGWGLYVVVRFAAIYFMTPGHDLGASDWLFAFPFFFPILGVAFGLYEAQFERIVAAFFVVAVVMLVTTTHFQLIFAGETVKPLIMNNQIHGAVACGLILISASFWLLHYMTNKSSNPAFARFAYFAAPLIIIVCFIAIYGAKSKGVWLALIVTLPIVGLVALTYLRRKMGVVIIVCAAALLLAGIYTVRHNLNKTAGPTVTAAITMLEGIDDGRDVSGVVAGAIASTATPFSMDERLQLWYNAGELISAAPWFGWENQWLERWHQTRYANVQYTLLHNGYLEMLVRFGAFGAFVMTTILASLVVSVWRAFRSGLIPRAVLHTYALGLLFFAFTLLSNSNNRLAIGESLALLSSAFACWCNMRINLKPTIAHESTSPHLTAAKQD</sequence>
<evidence type="ECO:0000256" key="1">
    <source>
        <dbReference type="ARBA" id="ARBA00004141"/>
    </source>
</evidence>
<evidence type="ECO:0000256" key="3">
    <source>
        <dbReference type="ARBA" id="ARBA00022989"/>
    </source>
</evidence>
<dbReference type="AlphaFoldDB" id="A0A2W4CKM9"/>
<keyword evidence="7" id="KW-0436">Ligase</keyword>
<proteinExistence type="predicted"/>
<organism evidence="7 8">
    <name type="scientific">Rhizobium tubonense</name>
    <dbReference type="NCBI Taxonomy" id="484088"/>
    <lineage>
        <taxon>Bacteria</taxon>
        <taxon>Pseudomonadati</taxon>
        <taxon>Pseudomonadota</taxon>
        <taxon>Alphaproteobacteria</taxon>
        <taxon>Hyphomicrobiales</taxon>
        <taxon>Rhizobiaceae</taxon>
        <taxon>Rhizobium/Agrobacterium group</taxon>
        <taxon>Rhizobium</taxon>
    </lineage>
</organism>
<keyword evidence="4 5" id="KW-0472">Membrane</keyword>
<dbReference type="InterPro" id="IPR007016">
    <property type="entry name" value="O-antigen_ligase-rel_domated"/>
</dbReference>
<feature type="transmembrane region" description="Helical" evidence="5">
    <location>
        <begin position="99"/>
        <end position="117"/>
    </location>
</feature>
<evidence type="ECO:0000256" key="4">
    <source>
        <dbReference type="ARBA" id="ARBA00023136"/>
    </source>
</evidence>
<feature type="transmembrane region" description="Helical" evidence="5">
    <location>
        <begin position="389"/>
        <end position="407"/>
    </location>
</feature>
<evidence type="ECO:0000256" key="2">
    <source>
        <dbReference type="ARBA" id="ARBA00022692"/>
    </source>
</evidence>
<feature type="domain" description="O-antigen ligase-related" evidence="6">
    <location>
        <begin position="201"/>
        <end position="365"/>
    </location>
</feature>
<name>A0A2W4CKM9_9HYPH</name>
<feature type="transmembrane region" description="Helical" evidence="5">
    <location>
        <begin position="242"/>
        <end position="259"/>
    </location>
</feature>
<dbReference type="PANTHER" id="PTHR37422:SF17">
    <property type="entry name" value="O-ANTIGEN LIGASE"/>
    <property type="match status" value="1"/>
</dbReference>
<feature type="transmembrane region" description="Helical" evidence="5">
    <location>
        <begin position="40"/>
        <end position="56"/>
    </location>
</feature>
<reference evidence="7 8" key="1">
    <citation type="journal article" date="2018" name="Sci. Rep.">
        <title>Rhizobium tumorigenes sp. nov., a novel plant tumorigenic bacterium isolated from cane gall tumors on thornless blackberry.</title>
        <authorList>
            <person name="Kuzmanovi N."/>
            <person name="Smalla K."/>
            <person name="Gronow S."/>
            <person name="PuBawska J."/>
        </authorList>
    </citation>
    <scope>NUCLEOTIDE SEQUENCE [LARGE SCALE GENOMIC DNA]</scope>
    <source>
        <strain evidence="7 8">CCBAU 85046</strain>
    </source>
</reference>